<dbReference type="Gene3D" id="1.10.10.60">
    <property type="entry name" value="Homeodomain-like"/>
    <property type="match status" value="2"/>
</dbReference>
<dbReference type="InterPro" id="IPR050204">
    <property type="entry name" value="AraC_XylS_family_regulators"/>
</dbReference>
<keyword evidence="3" id="KW-0804">Transcription</keyword>
<sequence>MGDMTIFNELAEMIAIRISSFKEEDHGRDWVEHKTHNDYDLWFVQSGQAQIRIEGTEYTARAGDVVFFYPRIPYRAAAPADGCRFIYIHFEYGIGAQQAILNDFPLSGIIPHALIRDEALLFAASFGRATGGVPGGRLYLKASLTAAIARIIELHGQDRYTGAFLSGSAPRRSERNLDTLQPIFQYIDDHLHQPIKMSELAALAGISEKYFISYFKKSLGITPGQYLFQVKMNRARDYIYQRKYTVQQIAGFLGYPDPFTFSKAFRKHYHVPPSKFV</sequence>
<dbReference type="EMBL" id="JAGRPV010000001">
    <property type="protein sequence ID" value="MDI4643574.1"/>
    <property type="molecule type" value="Genomic_DNA"/>
</dbReference>
<name>A0ABT6T9X8_9BACL</name>
<keyword evidence="6" id="KW-1185">Reference proteome</keyword>
<dbReference type="InterPro" id="IPR009057">
    <property type="entry name" value="Homeodomain-like_sf"/>
</dbReference>
<comment type="caution">
    <text evidence="5">The sequence shown here is derived from an EMBL/GenBank/DDBJ whole genome shotgun (WGS) entry which is preliminary data.</text>
</comment>
<dbReference type="InterPro" id="IPR003313">
    <property type="entry name" value="AraC-bd"/>
</dbReference>
<dbReference type="PANTHER" id="PTHR46796:SF2">
    <property type="entry name" value="TRANSCRIPTIONAL REGULATORY PROTEIN"/>
    <property type="match status" value="1"/>
</dbReference>
<dbReference type="InterPro" id="IPR014710">
    <property type="entry name" value="RmlC-like_jellyroll"/>
</dbReference>
<dbReference type="Gene3D" id="2.60.120.10">
    <property type="entry name" value="Jelly Rolls"/>
    <property type="match status" value="1"/>
</dbReference>
<evidence type="ECO:0000313" key="6">
    <source>
        <dbReference type="Proteomes" id="UP001161691"/>
    </source>
</evidence>
<dbReference type="Proteomes" id="UP001161691">
    <property type="component" value="Unassembled WGS sequence"/>
</dbReference>
<dbReference type="InterPro" id="IPR037923">
    <property type="entry name" value="HTH-like"/>
</dbReference>
<dbReference type="PROSITE" id="PS01124">
    <property type="entry name" value="HTH_ARAC_FAMILY_2"/>
    <property type="match status" value="1"/>
</dbReference>
<dbReference type="SUPFAM" id="SSF51215">
    <property type="entry name" value="Regulatory protein AraC"/>
    <property type="match status" value="1"/>
</dbReference>
<evidence type="ECO:0000259" key="4">
    <source>
        <dbReference type="PROSITE" id="PS01124"/>
    </source>
</evidence>
<proteinExistence type="predicted"/>
<evidence type="ECO:0000313" key="5">
    <source>
        <dbReference type="EMBL" id="MDI4643574.1"/>
    </source>
</evidence>
<dbReference type="PANTHER" id="PTHR46796">
    <property type="entry name" value="HTH-TYPE TRANSCRIPTIONAL ACTIVATOR RHAS-RELATED"/>
    <property type="match status" value="1"/>
</dbReference>
<evidence type="ECO:0000256" key="3">
    <source>
        <dbReference type="ARBA" id="ARBA00023163"/>
    </source>
</evidence>
<keyword evidence="2" id="KW-0238">DNA-binding</keyword>
<evidence type="ECO:0000256" key="2">
    <source>
        <dbReference type="ARBA" id="ARBA00023125"/>
    </source>
</evidence>
<dbReference type="Pfam" id="PF02311">
    <property type="entry name" value="AraC_binding"/>
    <property type="match status" value="1"/>
</dbReference>
<dbReference type="RefSeq" id="WP_282906629.1">
    <property type="nucleotide sequence ID" value="NZ_JAGRPV010000001.1"/>
</dbReference>
<gene>
    <name evidence="5" type="ORF">KB449_01320</name>
</gene>
<dbReference type="SMART" id="SM00342">
    <property type="entry name" value="HTH_ARAC"/>
    <property type="match status" value="1"/>
</dbReference>
<dbReference type="SUPFAM" id="SSF46689">
    <property type="entry name" value="Homeodomain-like"/>
    <property type="match status" value="2"/>
</dbReference>
<feature type="domain" description="HTH araC/xylS-type" evidence="4">
    <location>
        <begin position="181"/>
        <end position="277"/>
    </location>
</feature>
<organism evidence="5 6">
    <name type="scientific">Cohnella hashimotonis</name>
    <dbReference type="NCBI Taxonomy" id="2826895"/>
    <lineage>
        <taxon>Bacteria</taxon>
        <taxon>Bacillati</taxon>
        <taxon>Bacillota</taxon>
        <taxon>Bacilli</taxon>
        <taxon>Bacillales</taxon>
        <taxon>Paenibacillaceae</taxon>
        <taxon>Cohnella</taxon>
    </lineage>
</organism>
<protein>
    <submittedName>
        <fullName evidence="5">AraC family transcriptional regulator</fullName>
    </submittedName>
</protein>
<reference evidence="5" key="1">
    <citation type="submission" date="2023-04" db="EMBL/GenBank/DDBJ databases">
        <title>Comparative genomic analysis of Cohnella hashimotonis sp. nov., isolated from the International Space Station.</title>
        <authorList>
            <person name="Venkateswaran K."/>
            <person name="Simpson A."/>
        </authorList>
    </citation>
    <scope>NUCLEOTIDE SEQUENCE</scope>
    <source>
        <strain evidence="5">F6_2S_P_1</strain>
    </source>
</reference>
<dbReference type="InterPro" id="IPR018060">
    <property type="entry name" value="HTH_AraC"/>
</dbReference>
<evidence type="ECO:0000256" key="1">
    <source>
        <dbReference type="ARBA" id="ARBA00023015"/>
    </source>
</evidence>
<keyword evidence="1" id="KW-0805">Transcription regulation</keyword>
<accession>A0ABT6T9X8</accession>
<dbReference type="Pfam" id="PF12833">
    <property type="entry name" value="HTH_18"/>
    <property type="match status" value="1"/>
</dbReference>